<proteinExistence type="inferred from homology"/>
<dbReference type="PANTHER" id="PTHR30258:SF1">
    <property type="entry name" value="PROTEIN TRANSPORT PROTEIN HOFB HOMOLOG"/>
    <property type="match status" value="1"/>
</dbReference>
<reference evidence="5" key="1">
    <citation type="journal article" date="2012" name="Science">
        <title>Fermentation, hydrogen, and sulfur metabolism in multiple uncultivated bacterial phyla.</title>
        <authorList>
            <person name="Wrighton K.C."/>
            <person name="Thomas B.C."/>
            <person name="Sharon I."/>
            <person name="Miller C.S."/>
            <person name="Castelle C.J."/>
            <person name="VerBerkmoes N.C."/>
            <person name="Wilkins M.J."/>
            <person name="Hettich R.L."/>
            <person name="Lipton M.S."/>
            <person name="Williams K.H."/>
            <person name="Long P.E."/>
            <person name="Banfield J.F."/>
        </authorList>
    </citation>
    <scope>NUCLEOTIDE SEQUENCE [LARGE SCALE GENOMIC DNA]</scope>
</reference>
<dbReference type="Gene3D" id="3.30.450.90">
    <property type="match status" value="1"/>
</dbReference>
<dbReference type="InterPro" id="IPR027417">
    <property type="entry name" value="P-loop_NTPase"/>
</dbReference>
<dbReference type="PANTHER" id="PTHR30258">
    <property type="entry name" value="TYPE II SECRETION SYSTEM PROTEIN GSPE-RELATED"/>
    <property type="match status" value="1"/>
</dbReference>
<dbReference type="Gene3D" id="3.40.50.300">
    <property type="entry name" value="P-loop containing nucleotide triphosphate hydrolases"/>
    <property type="match status" value="1"/>
</dbReference>
<name>K1XIS5_9BACT</name>
<dbReference type="GO" id="GO:0005886">
    <property type="term" value="C:plasma membrane"/>
    <property type="evidence" value="ECO:0007669"/>
    <property type="project" value="TreeGrafter"/>
</dbReference>
<organism evidence="5">
    <name type="scientific">uncultured bacterium</name>
    <name type="common">gcode 4</name>
    <dbReference type="NCBI Taxonomy" id="1234023"/>
    <lineage>
        <taxon>Bacteria</taxon>
        <taxon>environmental samples</taxon>
    </lineage>
</organism>
<dbReference type="EMBL" id="AMFJ01034114">
    <property type="protein sequence ID" value="EKD30240.1"/>
    <property type="molecule type" value="Genomic_DNA"/>
</dbReference>
<keyword evidence="2" id="KW-0547">Nucleotide-binding</keyword>
<dbReference type="SUPFAM" id="SSF52540">
    <property type="entry name" value="P-loop containing nucleoside triphosphate hydrolases"/>
    <property type="match status" value="1"/>
</dbReference>
<dbReference type="PROSITE" id="PS00662">
    <property type="entry name" value="T2SP_E"/>
    <property type="match status" value="1"/>
</dbReference>
<sequence>MFQKIKDSKVFLTMQVQSDIGDVMNYTTDLFDFALEMGASDIHIEPVKDAVNIRFRQNGDFIYVDKITHEEYAKLLSRLKILANMRIDEKQKPQDGKIGFTSEKNTNELVDIRVSIIPLIDGEKIVMRVLRQNTDLLSLDKLDFLDVNLDKIKSALTSKYGIVLITGPTGSGKSTTLFSMLRSFNPLEHNITTLEDPVEYDIPYINQTQVKPQIGFDFASGLRSLVRQDPDIIMVGEIRDRETAMLAIEAALTGHLVLSTIHTNSAAGTINRLINMDIEPFLISSALKMIVSQRLVKKLCPKCAKSYRISDTVIKDKVAGYLSNVIEDKVEDIDFYKSTGCESCDMSWNDGRMGIHEVLVMDERLDPLILKKSSVNEIEQKAREFGMITIMQDGLIKAATGKTTVEEIMKLI</sequence>
<comment type="caution">
    <text evidence="5">The sequence shown here is derived from an EMBL/GenBank/DDBJ whole genome shotgun (WGS) entry which is preliminary data.</text>
</comment>
<protein>
    <recommendedName>
        <fullName evidence="4">Bacterial type II secretion system protein E domain-containing protein</fullName>
    </recommendedName>
</protein>
<dbReference type="InterPro" id="IPR001482">
    <property type="entry name" value="T2SS/T4SS_dom"/>
</dbReference>
<evidence type="ECO:0000259" key="4">
    <source>
        <dbReference type="PROSITE" id="PS00662"/>
    </source>
</evidence>
<evidence type="ECO:0000256" key="2">
    <source>
        <dbReference type="ARBA" id="ARBA00022741"/>
    </source>
</evidence>
<evidence type="ECO:0000256" key="1">
    <source>
        <dbReference type="ARBA" id="ARBA00006611"/>
    </source>
</evidence>
<dbReference type="GO" id="GO:0016887">
    <property type="term" value="F:ATP hydrolysis activity"/>
    <property type="evidence" value="ECO:0007669"/>
    <property type="project" value="TreeGrafter"/>
</dbReference>
<comment type="similarity">
    <text evidence="1">Belongs to the GSP E family.</text>
</comment>
<feature type="domain" description="Bacterial type II secretion system protein E" evidence="4">
    <location>
        <begin position="226"/>
        <end position="240"/>
    </location>
</feature>
<evidence type="ECO:0000256" key="3">
    <source>
        <dbReference type="ARBA" id="ARBA00022840"/>
    </source>
</evidence>
<dbReference type="Pfam" id="PF00437">
    <property type="entry name" value="T2SSE"/>
    <property type="match status" value="1"/>
</dbReference>
<dbReference type="GO" id="GO:0005524">
    <property type="term" value="F:ATP binding"/>
    <property type="evidence" value="ECO:0007669"/>
    <property type="project" value="UniProtKB-KW"/>
</dbReference>
<dbReference type="CDD" id="cd01129">
    <property type="entry name" value="PulE-GspE-like"/>
    <property type="match status" value="1"/>
</dbReference>
<accession>K1XIS5</accession>
<gene>
    <name evidence="5" type="ORF">ACD_78C00114G0003</name>
</gene>
<dbReference type="AlphaFoldDB" id="K1XIS5"/>
<keyword evidence="3" id="KW-0067">ATP-binding</keyword>
<evidence type="ECO:0000313" key="5">
    <source>
        <dbReference type="EMBL" id="EKD30240.1"/>
    </source>
</evidence>